<dbReference type="RefSeq" id="WP_121098946.1">
    <property type="nucleotide sequence ID" value="NZ_RBII01000001.1"/>
</dbReference>
<protein>
    <submittedName>
        <fullName evidence="2">Putative repeat protein (TIGR01451 family)</fullName>
    </submittedName>
</protein>
<keyword evidence="3" id="KW-1185">Reference proteome</keyword>
<dbReference type="InterPro" id="IPR047589">
    <property type="entry name" value="DUF11_rpt"/>
</dbReference>
<dbReference type="NCBIfam" id="TIGR01451">
    <property type="entry name" value="B_ant_repeat"/>
    <property type="match status" value="1"/>
</dbReference>
<dbReference type="PROSITE" id="PS00018">
    <property type="entry name" value="EF_HAND_1"/>
    <property type="match status" value="1"/>
</dbReference>
<comment type="caution">
    <text evidence="2">The sequence shown here is derived from an EMBL/GenBank/DDBJ whole genome shotgun (WGS) entry which is preliminary data.</text>
</comment>
<evidence type="ECO:0000313" key="2">
    <source>
        <dbReference type="EMBL" id="RKQ71144.1"/>
    </source>
</evidence>
<dbReference type="PANTHER" id="PTHR34819">
    <property type="entry name" value="LARGE CYSTEINE-RICH PERIPLASMIC PROTEIN OMCB"/>
    <property type="match status" value="1"/>
</dbReference>
<proteinExistence type="predicted"/>
<sequence>MNFKNQSRNLRQKLVVSTACVATIAAFGAPAVSALTEAGQSIQNQAVATYNDSLGNTYTAQSNLASVVVKQVYFATLDGDQTRVAASNQTAYFPHVLTNTGNGPDTFTISVAQDNTTADSGDFSNLDVYIDSNDNGVVDAGEVLASTVTLAAGEKVSVVVAGLIPTATDGQTFGSTLTVTSANGTIEDITTGKGLDGLDGTNEDTVTISGDAVLSVIKSSVHDEENNEITYTVTVSNTGNIAATDVSIFDGIPAGTTLKAGSVLYSGFGTAIDPLDLDADNDVLGEVALGIDINGDNDLLDTSEAQLGIDLDGDGVLDGTGKDGVYGFDSALAPGSSVNLSFTVEYDQSLLGAGAEIKNTAHVSADLDGDGLTNEGFISSNTTLSISPQDYSVDATDTGVGEDDTVNDGGDDDGAANDIQEVATAQAGELVLFKHVITNTGNGTDTFGLDIANQTNFPAGTSYTIWNETGTVQLLNTNGRDGVDTGPMASGSSLTVLVKVQLPSGSGSVAGTSTYDLIATSSEDPSGTPSSNATQGRLLEIVAPTVDLSNDTADNNALLNKDVYNNDAVAVTTEVANPGDSVDFTLVIQNDSQVADSFQLGAGQSFIGGTLGSLPAGWNVTFRDPSGTIVTTTPSIGAGATLTLTATVSIPSTPTQSLADREFVIDDNGNDTVDTNGDGDGDYAIFFRVASVNTGASDIKLDAVDVSAREDITLFQDNSGQIQPGGSIDYPHTVRNDGNTVEAVSLAAVSGTTGWSNNVLIDTDGVDGPDTPFAALTTGDTLYYLDASSNLVAGTLDANGDLSLESGESLPFIVRAFAPTSAPNGQLDIITVTADFNLGADTVTNVDRSEVVNSQLRMTKTASVDASCADIATDNLGPDVGFTGASGTAAPADCVVWQVVATNTGVDTISTIDITDSIPAYSTYAAGTLRICAGNAGQGVTEACTFTQLTDAAADDEGTYANQDIRYTLGQGANEIITNGELASGQSVTVRFSSIVE</sequence>
<name>A0A420WJD7_9PROT</name>
<dbReference type="AlphaFoldDB" id="A0A420WJD7"/>
<reference evidence="2 3" key="1">
    <citation type="submission" date="2018-10" db="EMBL/GenBank/DDBJ databases">
        <title>Genomic Encyclopedia of Type Strains, Phase IV (KMG-IV): sequencing the most valuable type-strain genomes for metagenomic binning, comparative biology and taxonomic classification.</title>
        <authorList>
            <person name="Goeker M."/>
        </authorList>
    </citation>
    <scope>NUCLEOTIDE SEQUENCE [LARGE SCALE GENOMIC DNA]</scope>
    <source>
        <strain evidence="2 3">DSM 22008</strain>
    </source>
</reference>
<organism evidence="2 3">
    <name type="scientific">Litorimonas taeanensis</name>
    <dbReference type="NCBI Taxonomy" id="568099"/>
    <lineage>
        <taxon>Bacteria</taxon>
        <taxon>Pseudomonadati</taxon>
        <taxon>Pseudomonadota</taxon>
        <taxon>Alphaproteobacteria</taxon>
        <taxon>Maricaulales</taxon>
        <taxon>Robiginitomaculaceae</taxon>
    </lineage>
</organism>
<dbReference type="OrthoDB" id="8455960at2"/>
<feature type="chain" id="PRO_5019167772" evidence="1">
    <location>
        <begin position="29"/>
        <end position="997"/>
    </location>
</feature>
<dbReference type="InParanoid" id="A0A420WJD7"/>
<dbReference type="InterPro" id="IPR051172">
    <property type="entry name" value="Chlamydia_OmcB"/>
</dbReference>
<feature type="signal peptide" evidence="1">
    <location>
        <begin position="1"/>
        <end position="28"/>
    </location>
</feature>
<evidence type="ECO:0000313" key="3">
    <source>
        <dbReference type="Proteomes" id="UP000282211"/>
    </source>
</evidence>
<dbReference type="Proteomes" id="UP000282211">
    <property type="component" value="Unassembled WGS sequence"/>
</dbReference>
<dbReference type="EMBL" id="RBII01000001">
    <property type="protein sequence ID" value="RKQ71144.1"/>
    <property type="molecule type" value="Genomic_DNA"/>
</dbReference>
<gene>
    <name evidence="2" type="ORF">DES40_0455</name>
</gene>
<keyword evidence="1" id="KW-0732">Signal</keyword>
<accession>A0A420WJD7</accession>
<dbReference type="InterPro" id="IPR018247">
    <property type="entry name" value="EF_Hand_1_Ca_BS"/>
</dbReference>
<evidence type="ECO:0000256" key="1">
    <source>
        <dbReference type="SAM" id="SignalP"/>
    </source>
</evidence>